<evidence type="ECO:0000256" key="8">
    <source>
        <dbReference type="ARBA" id="ARBA00023242"/>
    </source>
</evidence>
<reference evidence="11 12" key="1">
    <citation type="submission" date="2016-11" db="EMBL/GenBank/DDBJ databases">
        <title>The macronuclear genome of Stentor coeruleus: a giant cell with tiny introns.</title>
        <authorList>
            <person name="Slabodnick M."/>
            <person name="Ruby J.G."/>
            <person name="Reiff S.B."/>
            <person name="Swart E.C."/>
            <person name="Gosai S."/>
            <person name="Prabakaran S."/>
            <person name="Witkowska E."/>
            <person name="Larue G.E."/>
            <person name="Fisher S."/>
            <person name="Freeman R.M."/>
            <person name="Gunawardena J."/>
            <person name="Chu W."/>
            <person name="Stover N.A."/>
            <person name="Gregory B.D."/>
            <person name="Nowacki M."/>
            <person name="Derisi J."/>
            <person name="Roy S.W."/>
            <person name="Marshall W.F."/>
            <person name="Sood P."/>
        </authorList>
    </citation>
    <scope>NUCLEOTIDE SEQUENCE [LARGE SCALE GENOMIC DNA]</scope>
    <source>
        <strain evidence="11">WM001</strain>
    </source>
</reference>
<keyword evidence="12" id="KW-1185">Reference proteome</keyword>
<dbReference type="EMBL" id="MPUH01000031">
    <property type="protein sequence ID" value="OMJ94146.1"/>
    <property type="molecule type" value="Genomic_DNA"/>
</dbReference>
<evidence type="ECO:0000256" key="9">
    <source>
        <dbReference type="PROSITE-ProRule" id="PRU00042"/>
    </source>
</evidence>
<dbReference type="PANTHER" id="PTHR23235:SF178">
    <property type="entry name" value="C2H2-TYPE DOMAIN-CONTAINING PROTEIN-RELATED"/>
    <property type="match status" value="1"/>
</dbReference>
<name>A0A1R2CYR0_9CILI</name>
<evidence type="ECO:0000313" key="12">
    <source>
        <dbReference type="Proteomes" id="UP000187209"/>
    </source>
</evidence>
<organism evidence="11 12">
    <name type="scientific">Stentor coeruleus</name>
    <dbReference type="NCBI Taxonomy" id="5963"/>
    <lineage>
        <taxon>Eukaryota</taxon>
        <taxon>Sar</taxon>
        <taxon>Alveolata</taxon>
        <taxon>Ciliophora</taxon>
        <taxon>Postciliodesmatophora</taxon>
        <taxon>Heterotrichea</taxon>
        <taxon>Heterotrichida</taxon>
        <taxon>Stentoridae</taxon>
        <taxon>Stentor</taxon>
    </lineage>
</organism>
<gene>
    <name evidence="11" type="ORF">SteCoe_2787</name>
</gene>
<dbReference type="AlphaFoldDB" id="A0A1R2CYR0"/>
<dbReference type="Pfam" id="PF00096">
    <property type="entry name" value="zf-C2H2"/>
    <property type="match status" value="3"/>
</dbReference>
<dbReference type="GO" id="GO:0000978">
    <property type="term" value="F:RNA polymerase II cis-regulatory region sequence-specific DNA binding"/>
    <property type="evidence" value="ECO:0007669"/>
    <property type="project" value="TreeGrafter"/>
</dbReference>
<comment type="caution">
    <text evidence="11">The sequence shown here is derived from an EMBL/GenBank/DDBJ whole genome shotgun (WGS) entry which is preliminary data.</text>
</comment>
<feature type="domain" description="C2H2-type" evidence="10">
    <location>
        <begin position="78"/>
        <end position="105"/>
    </location>
</feature>
<evidence type="ECO:0000256" key="4">
    <source>
        <dbReference type="ARBA" id="ARBA00022771"/>
    </source>
</evidence>
<evidence type="ECO:0000256" key="5">
    <source>
        <dbReference type="ARBA" id="ARBA00022833"/>
    </source>
</evidence>
<keyword evidence="3" id="KW-0677">Repeat</keyword>
<dbReference type="GO" id="GO:0008270">
    <property type="term" value="F:zinc ion binding"/>
    <property type="evidence" value="ECO:0007669"/>
    <property type="project" value="UniProtKB-KW"/>
</dbReference>
<keyword evidence="2" id="KW-0479">Metal-binding</keyword>
<dbReference type="SMART" id="SM00355">
    <property type="entry name" value="ZnF_C2H2"/>
    <property type="match status" value="3"/>
</dbReference>
<dbReference type="OrthoDB" id="372803at2759"/>
<dbReference type="GO" id="GO:0005634">
    <property type="term" value="C:nucleus"/>
    <property type="evidence" value="ECO:0007669"/>
    <property type="project" value="UniProtKB-SubCell"/>
</dbReference>
<dbReference type="InterPro" id="IPR036236">
    <property type="entry name" value="Znf_C2H2_sf"/>
</dbReference>
<dbReference type="PROSITE" id="PS00028">
    <property type="entry name" value="ZINC_FINGER_C2H2_1"/>
    <property type="match status" value="3"/>
</dbReference>
<accession>A0A1R2CYR0</accession>
<dbReference type="PROSITE" id="PS50157">
    <property type="entry name" value="ZINC_FINGER_C2H2_2"/>
    <property type="match status" value="3"/>
</dbReference>
<keyword evidence="4 9" id="KW-0863">Zinc-finger</keyword>
<evidence type="ECO:0000259" key="10">
    <source>
        <dbReference type="PROSITE" id="PS50157"/>
    </source>
</evidence>
<sequence length="125" mass="14771">MVEIINKMKVFEDFIVRQYCCIANGCGKSYTTKLNLKRHILISHVAKDRFQCPDCDKCFSSKQNLTEHSYLHSGQKPYECRYCGQKFRHISSLSVHYKYHRLEGDDDLDVEEKVAIRKYKSKKNI</sequence>
<evidence type="ECO:0000256" key="2">
    <source>
        <dbReference type="ARBA" id="ARBA00022723"/>
    </source>
</evidence>
<dbReference type="InterPro" id="IPR013087">
    <property type="entry name" value="Znf_C2H2_type"/>
</dbReference>
<dbReference type="Gene3D" id="3.30.160.60">
    <property type="entry name" value="Classic Zinc Finger"/>
    <property type="match status" value="3"/>
</dbReference>
<evidence type="ECO:0000256" key="6">
    <source>
        <dbReference type="ARBA" id="ARBA00023015"/>
    </source>
</evidence>
<evidence type="ECO:0000256" key="1">
    <source>
        <dbReference type="ARBA" id="ARBA00004123"/>
    </source>
</evidence>
<dbReference type="SUPFAM" id="SSF57667">
    <property type="entry name" value="beta-beta-alpha zinc fingers"/>
    <property type="match status" value="2"/>
</dbReference>
<evidence type="ECO:0000313" key="11">
    <source>
        <dbReference type="EMBL" id="OMJ94146.1"/>
    </source>
</evidence>
<evidence type="ECO:0000256" key="7">
    <source>
        <dbReference type="ARBA" id="ARBA00023163"/>
    </source>
</evidence>
<proteinExistence type="predicted"/>
<dbReference type="GO" id="GO:0000981">
    <property type="term" value="F:DNA-binding transcription factor activity, RNA polymerase II-specific"/>
    <property type="evidence" value="ECO:0007669"/>
    <property type="project" value="TreeGrafter"/>
</dbReference>
<keyword evidence="7" id="KW-0804">Transcription</keyword>
<dbReference type="Proteomes" id="UP000187209">
    <property type="component" value="Unassembled WGS sequence"/>
</dbReference>
<keyword evidence="6" id="KW-0805">Transcription regulation</keyword>
<evidence type="ECO:0000256" key="3">
    <source>
        <dbReference type="ARBA" id="ARBA00022737"/>
    </source>
</evidence>
<feature type="domain" description="C2H2-type" evidence="10">
    <location>
        <begin position="19"/>
        <end position="49"/>
    </location>
</feature>
<comment type="subcellular location">
    <subcellularLocation>
        <location evidence="1">Nucleus</location>
    </subcellularLocation>
</comment>
<keyword evidence="5" id="KW-0862">Zinc</keyword>
<feature type="domain" description="C2H2-type" evidence="10">
    <location>
        <begin position="50"/>
        <end position="77"/>
    </location>
</feature>
<keyword evidence="8" id="KW-0539">Nucleus</keyword>
<protein>
    <recommendedName>
        <fullName evidence="10">C2H2-type domain-containing protein</fullName>
    </recommendedName>
</protein>
<dbReference type="PANTHER" id="PTHR23235">
    <property type="entry name" value="KRUEPPEL-LIKE TRANSCRIPTION FACTOR"/>
    <property type="match status" value="1"/>
</dbReference>
<dbReference type="FunFam" id="3.30.160.60:FF:000099">
    <property type="entry name" value="Zinc finger protein 79"/>
    <property type="match status" value="1"/>
</dbReference>